<keyword evidence="6" id="KW-1133">Transmembrane helix</keyword>
<evidence type="ECO:0000256" key="9">
    <source>
        <dbReference type="PROSITE-ProRule" id="PRU00043"/>
    </source>
</evidence>
<evidence type="ECO:0000256" key="8">
    <source>
        <dbReference type="ARBA" id="ARBA00023180"/>
    </source>
</evidence>
<evidence type="ECO:0000256" key="10">
    <source>
        <dbReference type="SAM" id="SignalP"/>
    </source>
</evidence>
<evidence type="ECO:0000256" key="6">
    <source>
        <dbReference type="ARBA" id="ARBA00022989"/>
    </source>
</evidence>
<name>A0A4W5RQ71_9TELE</name>
<evidence type="ECO:0000256" key="5">
    <source>
        <dbReference type="ARBA" id="ARBA00022889"/>
    </source>
</evidence>
<protein>
    <recommendedName>
        <fullName evidence="11">Cadherin domain-containing protein</fullName>
    </recommendedName>
</protein>
<evidence type="ECO:0000313" key="13">
    <source>
        <dbReference type="Proteomes" id="UP000314982"/>
    </source>
</evidence>
<dbReference type="Pfam" id="PF00028">
    <property type="entry name" value="Cadherin"/>
    <property type="match status" value="2"/>
</dbReference>
<accession>A0A4W5RQ71</accession>
<organism evidence="12 13">
    <name type="scientific">Hucho hucho</name>
    <name type="common">huchen</name>
    <dbReference type="NCBI Taxonomy" id="62062"/>
    <lineage>
        <taxon>Eukaryota</taxon>
        <taxon>Metazoa</taxon>
        <taxon>Chordata</taxon>
        <taxon>Craniata</taxon>
        <taxon>Vertebrata</taxon>
        <taxon>Euteleostomi</taxon>
        <taxon>Actinopterygii</taxon>
        <taxon>Neopterygii</taxon>
        <taxon>Teleostei</taxon>
        <taxon>Protacanthopterygii</taxon>
        <taxon>Salmoniformes</taxon>
        <taxon>Salmonidae</taxon>
        <taxon>Salmoninae</taxon>
        <taxon>Hucho</taxon>
    </lineage>
</organism>
<dbReference type="InterPro" id="IPR015919">
    <property type="entry name" value="Cadherin-like_sf"/>
</dbReference>
<dbReference type="InterPro" id="IPR002126">
    <property type="entry name" value="Cadherin-like_dom"/>
</dbReference>
<dbReference type="GO" id="GO:0005886">
    <property type="term" value="C:plasma membrane"/>
    <property type="evidence" value="ECO:0007669"/>
    <property type="project" value="InterPro"/>
</dbReference>
<dbReference type="GO" id="GO:0009653">
    <property type="term" value="P:anatomical structure morphogenesis"/>
    <property type="evidence" value="ECO:0007669"/>
    <property type="project" value="UniProtKB-ARBA"/>
</dbReference>
<dbReference type="Ensembl" id="ENSHHUT00000089309.1">
    <property type="protein sequence ID" value="ENSHHUP00000086604.1"/>
    <property type="gene ID" value="ENSHHUG00000050112.1"/>
</dbReference>
<proteinExistence type="predicted"/>
<evidence type="ECO:0000313" key="12">
    <source>
        <dbReference type="Ensembl" id="ENSHHUP00000086604.1"/>
    </source>
</evidence>
<feature type="domain" description="Cadherin" evidence="11">
    <location>
        <begin position="21"/>
        <end position="121"/>
    </location>
</feature>
<evidence type="ECO:0000256" key="1">
    <source>
        <dbReference type="ARBA" id="ARBA00004167"/>
    </source>
</evidence>
<keyword evidence="8" id="KW-0325">Glycoprotein</keyword>
<dbReference type="FunFam" id="2.60.40.60:FF:000002">
    <property type="entry name" value="Protocadherin alpha 2"/>
    <property type="match status" value="1"/>
</dbReference>
<evidence type="ECO:0000256" key="2">
    <source>
        <dbReference type="ARBA" id="ARBA00022692"/>
    </source>
</evidence>
<dbReference type="InterPro" id="IPR020894">
    <property type="entry name" value="Cadherin_CS"/>
</dbReference>
<feature type="signal peptide" evidence="10">
    <location>
        <begin position="1"/>
        <end position="24"/>
    </location>
</feature>
<dbReference type="GeneTree" id="ENSGT00940000163777"/>
<dbReference type="PRINTS" id="PR00205">
    <property type="entry name" value="CADHERIN"/>
</dbReference>
<sequence>MRVCLYQRIPVLLFLPSLFLITESAAPGSRFPLESAQDQDVGTNSLRSYQLSSNEHFVLNIQTRNDGSKFAELVLETPLDREQQKMQEMVLTSVDGGSPERSGTALITITVLDANDNVPVFDQSVYRASLVENAPRGTLVLKLNATDLDEGPNADITYSFTLYTSEKTQYVFALNPNTGEITVKGTIDYEDMKFYEMHVEAKDKGQHPLLGQCKIVVDVTDTNDNYPEITVKSYKSTVNENIPVGTVIAIVGISDRDTGDNGKVNLSINQQVPFWYLSVYDSLPIHLMRKCLFSSSFNGRDFWGHRVNRPTF</sequence>
<keyword evidence="10" id="KW-0732">Signal</keyword>
<dbReference type="Gene3D" id="2.60.40.60">
    <property type="entry name" value="Cadherins"/>
    <property type="match status" value="3"/>
</dbReference>
<dbReference type="InterPro" id="IPR050174">
    <property type="entry name" value="Protocadherin/Cadherin-CA"/>
</dbReference>
<evidence type="ECO:0000256" key="4">
    <source>
        <dbReference type="ARBA" id="ARBA00022837"/>
    </source>
</evidence>
<dbReference type="GO" id="GO:0005509">
    <property type="term" value="F:calcium ion binding"/>
    <property type="evidence" value="ECO:0007669"/>
    <property type="project" value="UniProtKB-UniRule"/>
</dbReference>
<evidence type="ECO:0000259" key="11">
    <source>
        <dbReference type="PROSITE" id="PS50268"/>
    </source>
</evidence>
<feature type="domain" description="Cadherin" evidence="11">
    <location>
        <begin position="122"/>
        <end position="229"/>
    </location>
</feature>
<keyword evidence="4 9" id="KW-0106">Calcium</keyword>
<keyword evidence="3" id="KW-0677">Repeat</keyword>
<dbReference type="Proteomes" id="UP000314982">
    <property type="component" value="Unassembled WGS sequence"/>
</dbReference>
<keyword evidence="7" id="KW-0472">Membrane</keyword>
<dbReference type="PANTHER" id="PTHR24028">
    <property type="entry name" value="CADHERIN-87A"/>
    <property type="match status" value="1"/>
</dbReference>
<dbReference type="PROSITE" id="PS50268">
    <property type="entry name" value="CADHERIN_2"/>
    <property type="match status" value="2"/>
</dbReference>
<dbReference type="SUPFAM" id="SSF49313">
    <property type="entry name" value="Cadherin-like"/>
    <property type="match status" value="3"/>
</dbReference>
<keyword evidence="2" id="KW-0812">Transmembrane</keyword>
<comment type="subcellular location">
    <subcellularLocation>
        <location evidence="1">Membrane</location>
        <topology evidence="1">Single-pass membrane protein</topology>
    </subcellularLocation>
</comment>
<dbReference type="STRING" id="62062.ENSHHUP00000086604"/>
<dbReference type="FunFam" id="2.60.40.60:FF:000018">
    <property type="entry name" value="Protocadherin gamma c3"/>
    <property type="match status" value="1"/>
</dbReference>
<evidence type="ECO:0000256" key="3">
    <source>
        <dbReference type="ARBA" id="ARBA00022737"/>
    </source>
</evidence>
<dbReference type="SMART" id="SM00112">
    <property type="entry name" value="CA"/>
    <property type="match status" value="2"/>
</dbReference>
<dbReference type="CDD" id="cd11304">
    <property type="entry name" value="Cadherin_repeat"/>
    <property type="match status" value="3"/>
</dbReference>
<reference evidence="13" key="1">
    <citation type="submission" date="2018-06" db="EMBL/GenBank/DDBJ databases">
        <title>Genome assembly of Danube salmon.</title>
        <authorList>
            <person name="Macqueen D.J."/>
            <person name="Gundappa M.K."/>
        </authorList>
    </citation>
    <scope>NUCLEOTIDE SEQUENCE [LARGE SCALE GENOMIC DNA]</scope>
</reference>
<keyword evidence="5" id="KW-0130">Cell adhesion</keyword>
<dbReference type="AlphaFoldDB" id="A0A4W5RQ71"/>
<reference evidence="12" key="3">
    <citation type="submission" date="2025-09" db="UniProtKB">
        <authorList>
            <consortium name="Ensembl"/>
        </authorList>
    </citation>
    <scope>IDENTIFICATION</scope>
</reference>
<feature type="chain" id="PRO_5021212115" description="Cadherin domain-containing protein" evidence="10">
    <location>
        <begin position="25"/>
        <end position="312"/>
    </location>
</feature>
<dbReference type="PANTHER" id="PTHR24028:SF288">
    <property type="entry name" value="PROTOCADHERIN ALPHA-C2-LIKE-RELATED"/>
    <property type="match status" value="1"/>
</dbReference>
<reference evidence="12" key="2">
    <citation type="submission" date="2025-08" db="UniProtKB">
        <authorList>
            <consortium name="Ensembl"/>
        </authorList>
    </citation>
    <scope>IDENTIFICATION</scope>
</reference>
<dbReference type="GO" id="GO:0007156">
    <property type="term" value="P:homophilic cell adhesion via plasma membrane adhesion molecules"/>
    <property type="evidence" value="ECO:0007669"/>
    <property type="project" value="InterPro"/>
</dbReference>
<evidence type="ECO:0000256" key="7">
    <source>
        <dbReference type="ARBA" id="ARBA00023136"/>
    </source>
</evidence>
<keyword evidence="13" id="KW-1185">Reference proteome</keyword>
<dbReference type="PROSITE" id="PS00232">
    <property type="entry name" value="CADHERIN_1"/>
    <property type="match status" value="2"/>
</dbReference>